<dbReference type="AlphaFoldDB" id="A0A0A8YYS1"/>
<accession>A0A0A8YYS1</accession>
<reference evidence="2" key="2">
    <citation type="journal article" date="2015" name="Data Brief">
        <title>Shoot transcriptome of the giant reed, Arundo donax.</title>
        <authorList>
            <person name="Barrero R.A."/>
            <person name="Guerrero F.D."/>
            <person name="Moolhuijzen P."/>
            <person name="Goolsby J.A."/>
            <person name="Tidwell J."/>
            <person name="Bellgard S.E."/>
            <person name="Bellgard M.I."/>
        </authorList>
    </citation>
    <scope>NUCLEOTIDE SEQUENCE</scope>
    <source>
        <tissue evidence="2">Shoot tissue taken approximately 20 cm above the soil surface</tissue>
    </source>
</reference>
<name>A0A0A8YYS1_ARUDO</name>
<dbReference type="EMBL" id="GBRH01266174">
    <property type="protein sequence ID" value="JAD31721.1"/>
    <property type="molecule type" value="Transcribed_RNA"/>
</dbReference>
<proteinExistence type="predicted"/>
<feature type="region of interest" description="Disordered" evidence="1">
    <location>
        <begin position="1"/>
        <end position="34"/>
    </location>
</feature>
<sequence>MGWTPATTLPSSRRPCTRATTRGATSGPPSSGEILDSASAAAAVTFRVTHAACVRLSCVSGSGSSLMGDWIAG</sequence>
<evidence type="ECO:0000313" key="2">
    <source>
        <dbReference type="EMBL" id="JAD31721.1"/>
    </source>
</evidence>
<reference evidence="2" key="1">
    <citation type="submission" date="2014-09" db="EMBL/GenBank/DDBJ databases">
        <authorList>
            <person name="Magalhaes I.L.F."/>
            <person name="Oliveira U."/>
            <person name="Santos F.R."/>
            <person name="Vidigal T.H.D.A."/>
            <person name="Brescovit A.D."/>
            <person name="Santos A.J."/>
        </authorList>
    </citation>
    <scope>NUCLEOTIDE SEQUENCE</scope>
    <source>
        <tissue evidence="2">Shoot tissue taken approximately 20 cm above the soil surface</tissue>
    </source>
</reference>
<organism evidence="2">
    <name type="scientific">Arundo donax</name>
    <name type="common">Giant reed</name>
    <name type="synonym">Donax arundinaceus</name>
    <dbReference type="NCBI Taxonomy" id="35708"/>
    <lineage>
        <taxon>Eukaryota</taxon>
        <taxon>Viridiplantae</taxon>
        <taxon>Streptophyta</taxon>
        <taxon>Embryophyta</taxon>
        <taxon>Tracheophyta</taxon>
        <taxon>Spermatophyta</taxon>
        <taxon>Magnoliopsida</taxon>
        <taxon>Liliopsida</taxon>
        <taxon>Poales</taxon>
        <taxon>Poaceae</taxon>
        <taxon>PACMAD clade</taxon>
        <taxon>Arundinoideae</taxon>
        <taxon>Arundineae</taxon>
        <taxon>Arundo</taxon>
    </lineage>
</organism>
<evidence type="ECO:0000256" key="1">
    <source>
        <dbReference type="SAM" id="MobiDB-lite"/>
    </source>
</evidence>
<feature type="compositionally biased region" description="Polar residues" evidence="1">
    <location>
        <begin position="1"/>
        <end position="11"/>
    </location>
</feature>
<feature type="compositionally biased region" description="Polar residues" evidence="1">
    <location>
        <begin position="18"/>
        <end position="29"/>
    </location>
</feature>
<protein>
    <submittedName>
        <fullName evidence="2">Uncharacterized protein</fullName>
    </submittedName>
</protein>